<dbReference type="EMBL" id="BTGD01000003">
    <property type="protein sequence ID" value="GMM55008.1"/>
    <property type="molecule type" value="Genomic_DNA"/>
</dbReference>
<feature type="region of interest" description="Disordered" evidence="6">
    <location>
        <begin position="381"/>
        <end position="400"/>
    </location>
</feature>
<sequence length="677" mass="74311">MYAGVYGSPFPKLNPNVRYKTVFERAGFDTNSANGSNNYNSASAVAQGSKEAGNVQRHEQKHAVVANDQQYNTQEHSVKEHNAREYTSPEHSSAVHSDSHGYMPNGAPAQLDSGINVNMPTGISAPAPVPVPAPVAAPSSHTSSNFNFENGSNHNDVNDMNPIDRSFFMLTQNDSHSTVSHSQSPVKDMHSQYSQSHSQHSQPRSQHSQARSQHSGSHSSTSSHFKRVLPEQQEEIPHEVPFPAPSPVPELDLARDLDLGPTGSLADDLNLELRMPEEQSHNKDELNLELRMPEEQSQNRDSLNLELNMPGEHPHPTDELNFEPGQLLSSHVSDTPQDALANPDPYGSDTLMSKNSQVAQLIAELDGVSFSRNEQISQTLNNGTDAASASSAASSRAGSNNGLERTLLGGNGSIDAFSDAKFKKSSAYLSGFPAAPSSRSSNDSNSGLNVDGTPTFYKFRGGQQPFSPIDGNTQVDTIQLDGLPTDTTAELEVAPEPVPVPVPAAPEVKYPPGEGPCRRCGKDVLEKGVYSKRDNELSGQWHRDCFRCVKCSKKFNKKIPCYILNDQPYCQQHYHEENHSICQVCSKFIEGECLENDNNERFHIHCLRCFICKKIIENDYFIFNDEVPICSDHDLEMLVENGLTDAPASADTDATEAEIKRNNTVSKRRTRVISFMG</sequence>
<evidence type="ECO:0000313" key="8">
    <source>
        <dbReference type="EMBL" id="GMM55008.1"/>
    </source>
</evidence>
<keyword evidence="1 5" id="KW-0479">Metal-binding</keyword>
<evidence type="ECO:0000256" key="3">
    <source>
        <dbReference type="ARBA" id="ARBA00022833"/>
    </source>
</evidence>
<evidence type="ECO:0000256" key="6">
    <source>
        <dbReference type="SAM" id="MobiDB-lite"/>
    </source>
</evidence>
<evidence type="ECO:0000259" key="7">
    <source>
        <dbReference type="PROSITE" id="PS50023"/>
    </source>
</evidence>
<feature type="compositionally biased region" description="Polar residues" evidence="6">
    <location>
        <begin position="327"/>
        <end position="336"/>
    </location>
</feature>
<dbReference type="CDD" id="cd09397">
    <property type="entry name" value="LIM1_UF1"/>
    <property type="match status" value="1"/>
</dbReference>
<dbReference type="Proteomes" id="UP001377567">
    <property type="component" value="Unassembled WGS sequence"/>
</dbReference>
<keyword evidence="2" id="KW-0677">Repeat</keyword>
<reference evidence="8 9" key="1">
    <citation type="journal article" date="2023" name="Elife">
        <title>Identification of key yeast species and microbe-microbe interactions impacting larval growth of Drosophila in the wild.</title>
        <authorList>
            <person name="Mure A."/>
            <person name="Sugiura Y."/>
            <person name="Maeda R."/>
            <person name="Honda K."/>
            <person name="Sakurai N."/>
            <person name="Takahashi Y."/>
            <person name="Watada M."/>
            <person name="Katoh T."/>
            <person name="Gotoh A."/>
            <person name="Gotoh Y."/>
            <person name="Taniguchi I."/>
            <person name="Nakamura K."/>
            <person name="Hayashi T."/>
            <person name="Katayama T."/>
            <person name="Uemura T."/>
            <person name="Hattori Y."/>
        </authorList>
    </citation>
    <scope>NUCLEOTIDE SEQUENCE [LARGE SCALE GENOMIC DNA]</scope>
    <source>
        <strain evidence="8 9">KH-74</strain>
    </source>
</reference>
<feature type="compositionally biased region" description="Low complexity" evidence="6">
    <location>
        <begin position="386"/>
        <end position="399"/>
    </location>
</feature>
<organism evidence="8 9">
    <name type="scientific">Maudiozyma humilis</name>
    <name type="common">Sour dough yeast</name>
    <name type="synonym">Kazachstania humilis</name>
    <dbReference type="NCBI Taxonomy" id="51915"/>
    <lineage>
        <taxon>Eukaryota</taxon>
        <taxon>Fungi</taxon>
        <taxon>Dikarya</taxon>
        <taxon>Ascomycota</taxon>
        <taxon>Saccharomycotina</taxon>
        <taxon>Saccharomycetes</taxon>
        <taxon>Saccharomycetales</taxon>
        <taxon>Saccharomycetaceae</taxon>
        <taxon>Maudiozyma</taxon>
    </lineage>
</organism>
<feature type="compositionally biased region" description="Basic and acidic residues" evidence="6">
    <location>
        <begin position="76"/>
        <end position="88"/>
    </location>
</feature>
<evidence type="ECO:0000256" key="1">
    <source>
        <dbReference type="ARBA" id="ARBA00022723"/>
    </source>
</evidence>
<feature type="region of interest" description="Disordered" evidence="6">
    <location>
        <begin position="134"/>
        <end position="160"/>
    </location>
</feature>
<dbReference type="PROSITE" id="PS00478">
    <property type="entry name" value="LIM_DOMAIN_1"/>
    <property type="match status" value="2"/>
</dbReference>
<dbReference type="PANTHER" id="PTHR24205:SF16">
    <property type="entry name" value="GH01042P-RELATED"/>
    <property type="match status" value="1"/>
</dbReference>
<feature type="region of interest" description="Disordered" evidence="6">
    <location>
        <begin position="73"/>
        <end position="107"/>
    </location>
</feature>
<dbReference type="GO" id="GO:0046872">
    <property type="term" value="F:metal ion binding"/>
    <property type="evidence" value="ECO:0007669"/>
    <property type="project" value="UniProtKB-KW"/>
</dbReference>
<feature type="domain" description="LIM zinc-binding" evidence="7">
    <location>
        <begin position="515"/>
        <end position="580"/>
    </location>
</feature>
<accession>A0AAV5RUD1</accession>
<dbReference type="PROSITE" id="PS50023">
    <property type="entry name" value="LIM_DOMAIN_2"/>
    <property type="match status" value="1"/>
</dbReference>
<proteinExistence type="predicted"/>
<dbReference type="InterPro" id="IPR001781">
    <property type="entry name" value="Znf_LIM"/>
</dbReference>
<keyword evidence="3 5" id="KW-0862">Zinc</keyword>
<dbReference type="GO" id="GO:0030695">
    <property type="term" value="F:GTPase regulator activity"/>
    <property type="evidence" value="ECO:0007669"/>
    <property type="project" value="UniProtKB-ARBA"/>
</dbReference>
<evidence type="ECO:0000256" key="4">
    <source>
        <dbReference type="ARBA" id="ARBA00023038"/>
    </source>
</evidence>
<feature type="region of interest" description="Disordered" evidence="6">
    <location>
        <begin position="305"/>
        <end position="345"/>
    </location>
</feature>
<feature type="region of interest" description="Disordered" evidence="6">
    <location>
        <begin position="174"/>
        <end position="260"/>
    </location>
</feature>
<name>A0AAV5RUD1_MAUHU</name>
<evidence type="ECO:0000313" key="9">
    <source>
        <dbReference type="Proteomes" id="UP001377567"/>
    </source>
</evidence>
<dbReference type="AlphaFoldDB" id="A0AAV5RUD1"/>
<feature type="compositionally biased region" description="Polar residues" evidence="6">
    <location>
        <begin position="141"/>
        <end position="155"/>
    </location>
</feature>
<keyword evidence="9" id="KW-1185">Reference proteome</keyword>
<comment type="caution">
    <text evidence="8">The sequence shown here is derived from an EMBL/GenBank/DDBJ whole genome shotgun (WGS) entry which is preliminary data.</text>
</comment>
<dbReference type="SUPFAM" id="SSF57716">
    <property type="entry name" value="Glucocorticoid receptor-like (DNA-binding domain)"/>
    <property type="match status" value="1"/>
</dbReference>
<dbReference type="CDD" id="cd08368">
    <property type="entry name" value="LIM"/>
    <property type="match status" value="1"/>
</dbReference>
<evidence type="ECO:0000256" key="5">
    <source>
        <dbReference type="PROSITE-ProRule" id="PRU00125"/>
    </source>
</evidence>
<keyword evidence="4 5" id="KW-0440">LIM domain</keyword>
<dbReference type="SMART" id="SM00132">
    <property type="entry name" value="LIM"/>
    <property type="match status" value="2"/>
</dbReference>
<feature type="compositionally biased region" description="Low complexity" evidence="6">
    <location>
        <begin position="191"/>
        <end position="223"/>
    </location>
</feature>
<protein>
    <submittedName>
        <fullName evidence="8">Pxl1 protein</fullName>
    </submittedName>
</protein>
<gene>
    <name evidence="8" type="ORF">DAKH74_016240</name>
</gene>
<dbReference type="PANTHER" id="PTHR24205">
    <property type="entry name" value="FOUR AND A HALF LIM DOMAINS PROTEIN"/>
    <property type="match status" value="1"/>
</dbReference>
<dbReference type="Pfam" id="PF00412">
    <property type="entry name" value="LIM"/>
    <property type="match status" value="2"/>
</dbReference>
<dbReference type="Gene3D" id="2.10.110.10">
    <property type="entry name" value="Cysteine Rich Protein"/>
    <property type="match status" value="2"/>
</dbReference>
<evidence type="ECO:0000256" key="2">
    <source>
        <dbReference type="ARBA" id="ARBA00022737"/>
    </source>
</evidence>
<feature type="compositionally biased region" description="Polar residues" evidence="6">
    <location>
        <begin position="174"/>
        <end position="185"/>
    </location>
</feature>